<proteinExistence type="predicted"/>
<comment type="caution">
    <text evidence="5">The sequence shown here is derived from an EMBL/GenBank/DDBJ whole genome shotgun (WGS) entry which is preliminary data.</text>
</comment>
<reference evidence="5 6" key="1">
    <citation type="journal article" date="2019" name="Nat. Microbiol.">
        <title>Mediterranean grassland soil C-N compound turnover is dependent on rainfall and depth, and is mediated by genomically divergent microorganisms.</title>
        <authorList>
            <person name="Diamond S."/>
            <person name="Andeer P.F."/>
            <person name="Li Z."/>
            <person name="Crits-Christoph A."/>
            <person name="Burstein D."/>
            <person name="Anantharaman K."/>
            <person name="Lane K.R."/>
            <person name="Thomas B.C."/>
            <person name="Pan C."/>
            <person name="Northen T.R."/>
            <person name="Banfield J.F."/>
        </authorList>
    </citation>
    <scope>NUCLEOTIDE SEQUENCE [LARGE SCALE GENOMIC DNA]</scope>
    <source>
        <strain evidence="5">WS_2</strain>
    </source>
</reference>
<dbReference type="PRINTS" id="PR00862">
    <property type="entry name" value="PROLIGOPTASE"/>
</dbReference>
<dbReference type="GO" id="GO:0004252">
    <property type="term" value="F:serine-type endopeptidase activity"/>
    <property type="evidence" value="ECO:0007669"/>
    <property type="project" value="UniProtKB-EC"/>
</dbReference>
<keyword evidence="3" id="KW-0378">Hydrolase</keyword>
<dbReference type="InterPro" id="IPR001375">
    <property type="entry name" value="Peptidase_S9_cat"/>
</dbReference>
<dbReference type="GO" id="GO:0006508">
    <property type="term" value="P:proteolysis"/>
    <property type="evidence" value="ECO:0007669"/>
    <property type="project" value="InterPro"/>
</dbReference>
<dbReference type="PANTHER" id="PTHR42881">
    <property type="entry name" value="PROLYL ENDOPEPTIDASE"/>
    <property type="match status" value="1"/>
</dbReference>
<dbReference type="InterPro" id="IPR051167">
    <property type="entry name" value="Prolyl_oligopep/macrocyclase"/>
</dbReference>
<comment type="catalytic activity">
    <reaction evidence="1">
        <text>Hydrolysis of Pro-|-Xaa &gt;&gt; Ala-|-Xaa in oligopeptides.</text>
        <dbReference type="EC" id="3.4.21.26"/>
    </reaction>
</comment>
<evidence type="ECO:0000259" key="4">
    <source>
        <dbReference type="Pfam" id="PF00326"/>
    </source>
</evidence>
<evidence type="ECO:0000313" key="6">
    <source>
        <dbReference type="Proteomes" id="UP000317716"/>
    </source>
</evidence>
<accession>A0A538T9F8</accession>
<dbReference type="PANTHER" id="PTHR42881:SF2">
    <property type="entry name" value="PROLYL ENDOPEPTIDASE"/>
    <property type="match status" value="1"/>
</dbReference>
<evidence type="ECO:0000256" key="2">
    <source>
        <dbReference type="ARBA" id="ARBA00011897"/>
    </source>
</evidence>
<dbReference type="InterPro" id="IPR002471">
    <property type="entry name" value="Pept_S9_AS"/>
</dbReference>
<gene>
    <name evidence="5" type="ORF">E6K72_00785</name>
</gene>
<dbReference type="InterPro" id="IPR029058">
    <property type="entry name" value="AB_hydrolase_fold"/>
</dbReference>
<dbReference type="Pfam" id="PF00326">
    <property type="entry name" value="Peptidase_S9"/>
    <property type="match status" value="1"/>
</dbReference>
<dbReference type="GO" id="GO:0005829">
    <property type="term" value="C:cytosol"/>
    <property type="evidence" value="ECO:0007669"/>
    <property type="project" value="TreeGrafter"/>
</dbReference>
<evidence type="ECO:0000256" key="3">
    <source>
        <dbReference type="ARBA" id="ARBA00022801"/>
    </source>
</evidence>
<feature type="non-terminal residue" evidence="5">
    <location>
        <position position="1"/>
    </location>
</feature>
<evidence type="ECO:0000313" key="5">
    <source>
        <dbReference type="EMBL" id="TMQ60256.1"/>
    </source>
</evidence>
<protein>
    <recommendedName>
        <fullName evidence="2">prolyl oligopeptidase</fullName>
        <ecNumber evidence="2">3.4.21.26</ecNumber>
    </recommendedName>
</protein>
<dbReference type="Proteomes" id="UP000317716">
    <property type="component" value="Unassembled WGS sequence"/>
</dbReference>
<dbReference type="GO" id="GO:0070012">
    <property type="term" value="F:oligopeptidase activity"/>
    <property type="evidence" value="ECO:0007669"/>
    <property type="project" value="TreeGrafter"/>
</dbReference>
<dbReference type="SUPFAM" id="SSF53474">
    <property type="entry name" value="alpha/beta-Hydrolases"/>
    <property type="match status" value="1"/>
</dbReference>
<organism evidence="5 6">
    <name type="scientific">Eiseniibacteriota bacterium</name>
    <dbReference type="NCBI Taxonomy" id="2212470"/>
    <lineage>
        <taxon>Bacteria</taxon>
        <taxon>Candidatus Eiseniibacteriota</taxon>
    </lineage>
</organism>
<evidence type="ECO:0000256" key="1">
    <source>
        <dbReference type="ARBA" id="ARBA00001070"/>
    </source>
</evidence>
<sequence>NLRGGGEFGETWHRAGMLANKQNVFDDFLAAADWLIANRYTSPERLASSGGSNGGLLVGAALTQHPEKFGAVVCSVPLLDMLRYHQFLVARFWVPEYGSSEDPEQFKVLRAYSPYHHVTKGVAYPAVLLVSGDSDTRVDPLHARKMTALLQASTGSGRPVLLHYDTKLGHAGGKPVSKQIDDLEVELTFLSWQLGVEAADPALSESH</sequence>
<dbReference type="EMBL" id="VBOS01000028">
    <property type="protein sequence ID" value="TMQ60256.1"/>
    <property type="molecule type" value="Genomic_DNA"/>
</dbReference>
<dbReference type="PROSITE" id="PS00708">
    <property type="entry name" value="PRO_ENDOPEP_SER"/>
    <property type="match status" value="1"/>
</dbReference>
<dbReference type="AlphaFoldDB" id="A0A538T9F8"/>
<dbReference type="Gene3D" id="3.40.50.1820">
    <property type="entry name" value="alpha/beta hydrolase"/>
    <property type="match status" value="1"/>
</dbReference>
<feature type="domain" description="Peptidase S9 prolyl oligopeptidase catalytic" evidence="4">
    <location>
        <begin position="1"/>
        <end position="195"/>
    </location>
</feature>
<name>A0A538T9F8_UNCEI</name>
<dbReference type="InterPro" id="IPR002470">
    <property type="entry name" value="Peptidase_S9A"/>
</dbReference>
<dbReference type="EC" id="3.4.21.26" evidence="2"/>